<protein>
    <submittedName>
        <fullName evidence="3">Uncharacterized protein</fullName>
    </submittedName>
</protein>
<keyword evidence="1" id="KW-0175">Coiled coil</keyword>
<reference evidence="3" key="1">
    <citation type="journal article" date="2020" name="J Insects Food Feed">
        <title>The yellow mealworm (Tenebrio molitor) genome: a resource for the emerging insects as food and feed industry.</title>
        <authorList>
            <person name="Eriksson T."/>
            <person name="Andere A."/>
            <person name="Kelstrup H."/>
            <person name="Emery V."/>
            <person name="Picard C."/>
        </authorList>
    </citation>
    <scope>NUCLEOTIDE SEQUENCE</scope>
    <source>
        <strain evidence="3">Stoneville</strain>
        <tissue evidence="3">Whole head</tissue>
    </source>
</reference>
<dbReference type="EMBL" id="JABDTM020026731">
    <property type="protein sequence ID" value="KAH0811527.1"/>
    <property type="molecule type" value="Genomic_DNA"/>
</dbReference>
<evidence type="ECO:0000313" key="3">
    <source>
        <dbReference type="EMBL" id="KAH0811527.1"/>
    </source>
</evidence>
<evidence type="ECO:0000256" key="1">
    <source>
        <dbReference type="SAM" id="Coils"/>
    </source>
</evidence>
<evidence type="ECO:0000313" key="4">
    <source>
        <dbReference type="Proteomes" id="UP000719412"/>
    </source>
</evidence>
<dbReference type="AlphaFoldDB" id="A0A8J6HBV2"/>
<feature type="region of interest" description="Disordered" evidence="2">
    <location>
        <begin position="330"/>
        <end position="349"/>
    </location>
</feature>
<keyword evidence="4" id="KW-1185">Reference proteome</keyword>
<sequence>MSKLSRENTALKMKGAGDGIKTLIPKSTERIPVPSSRKFTATTVRDESVQLKLKQVLDDIQQKQGKLKKSKSIAEITPTKSNRRKPKRPAVGGTSMVLHATPRLPVDDVERTPSGRVERERRLEVLVYHRMLLCVWRRSKARLAMVSESLRRRQDQICNLEKQVDCLKDLTQSECHKRGEATGNCQRMESILQTIRTENSSLIGEKVSLQNELNNLRSKLENSNIDLENLKNEIDTKNVYVKRLESDILRERQIIENLKKENEYLSAKVSRNSIIPGWHESRLTPGSTRAPRNPMTNCASQVKARDVEIKAHEEIADRLSRTLGDVEKHLRESEAEKRARISDLQKLSE</sequence>
<gene>
    <name evidence="3" type="ORF">GEV33_011259</name>
</gene>
<reference evidence="3" key="2">
    <citation type="submission" date="2021-08" db="EMBL/GenBank/DDBJ databases">
        <authorList>
            <person name="Eriksson T."/>
        </authorList>
    </citation>
    <scope>NUCLEOTIDE SEQUENCE</scope>
    <source>
        <strain evidence="3">Stoneville</strain>
        <tissue evidence="3">Whole head</tissue>
    </source>
</reference>
<evidence type="ECO:0000256" key="2">
    <source>
        <dbReference type="SAM" id="MobiDB-lite"/>
    </source>
</evidence>
<feature type="coiled-coil region" evidence="1">
    <location>
        <begin position="199"/>
        <end position="261"/>
    </location>
</feature>
<proteinExistence type="predicted"/>
<comment type="caution">
    <text evidence="3">The sequence shown here is derived from an EMBL/GenBank/DDBJ whole genome shotgun (WGS) entry which is preliminary data.</text>
</comment>
<name>A0A8J6HBV2_TENMO</name>
<organism evidence="3 4">
    <name type="scientific">Tenebrio molitor</name>
    <name type="common">Yellow mealworm beetle</name>
    <dbReference type="NCBI Taxonomy" id="7067"/>
    <lineage>
        <taxon>Eukaryota</taxon>
        <taxon>Metazoa</taxon>
        <taxon>Ecdysozoa</taxon>
        <taxon>Arthropoda</taxon>
        <taxon>Hexapoda</taxon>
        <taxon>Insecta</taxon>
        <taxon>Pterygota</taxon>
        <taxon>Neoptera</taxon>
        <taxon>Endopterygota</taxon>
        <taxon>Coleoptera</taxon>
        <taxon>Polyphaga</taxon>
        <taxon>Cucujiformia</taxon>
        <taxon>Tenebrionidae</taxon>
        <taxon>Tenebrio</taxon>
    </lineage>
</organism>
<accession>A0A8J6HBV2</accession>
<dbReference type="Proteomes" id="UP000719412">
    <property type="component" value="Unassembled WGS sequence"/>
</dbReference>